<name>A0A0A8YCJ3_ARUDO</name>
<keyword evidence="1" id="KW-0812">Transmembrane</keyword>
<organism evidence="2">
    <name type="scientific">Arundo donax</name>
    <name type="common">Giant reed</name>
    <name type="synonym">Donax arundinaceus</name>
    <dbReference type="NCBI Taxonomy" id="35708"/>
    <lineage>
        <taxon>Eukaryota</taxon>
        <taxon>Viridiplantae</taxon>
        <taxon>Streptophyta</taxon>
        <taxon>Embryophyta</taxon>
        <taxon>Tracheophyta</taxon>
        <taxon>Spermatophyta</taxon>
        <taxon>Magnoliopsida</taxon>
        <taxon>Liliopsida</taxon>
        <taxon>Poales</taxon>
        <taxon>Poaceae</taxon>
        <taxon>PACMAD clade</taxon>
        <taxon>Arundinoideae</taxon>
        <taxon>Arundineae</taxon>
        <taxon>Arundo</taxon>
    </lineage>
</organism>
<reference evidence="2" key="2">
    <citation type="journal article" date="2015" name="Data Brief">
        <title>Shoot transcriptome of the giant reed, Arundo donax.</title>
        <authorList>
            <person name="Barrero R.A."/>
            <person name="Guerrero F.D."/>
            <person name="Moolhuijzen P."/>
            <person name="Goolsby J.A."/>
            <person name="Tidwell J."/>
            <person name="Bellgard S.E."/>
            <person name="Bellgard M.I."/>
        </authorList>
    </citation>
    <scope>NUCLEOTIDE SEQUENCE</scope>
    <source>
        <tissue evidence="2">Shoot tissue taken approximately 20 cm above the soil surface</tissue>
    </source>
</reference>
<protein>
    <submittedName>
        <fullName evidence="2">Uncharacterized protein</fullName>
    </submittedName>
</protein>
<dbReference type="EMBL" id="GBRH01274670">
    <property type="protein sequence ID" value="JAD23225.1"/>
    <property type="molecule type" value="Transcribed_RNA"/>
</dbReference>
<sequence>MVGLPPCYSGWSYSSMVLWWLDCRFCVGAIVFILTLLLLSLLGDSHGASLCGNSGSGITASDCTIQMSTQIFPCILHIWGLKLRKIGHHVKMHMF</sequence>
<evidence type="ECO:0000313" key="2">
    <source>
        <dbReference type="EMBL" id="JAD23225.1"/>
    </source>
</evidence>
<proteinExistence type="predicted"/>
<reference evidence="2" key="1">
    <citation type="submission" date="2014-09" db="EMBL/GenBank/DDBJ databases">
        <authorList>
            <person name="Magalhaes I.L.F."/>
            <person name="Oliveira U."/>
            <person name="Santos F.R."/>
            <person name="Vidigal T.H.D.A."/>
            <person name="Brescovit A.D."/>
            <person name="Santos A.J."/>
        </authorList>
    </citation>
    <scope>NUCLEOTIDE SEQUENCE</scope>
    <source>
        <tissue evidence="2">Shoot tissue taken approximately 20 cm above the soil surface</tissue>
    </source>
</reference>
<evidence type="ECO:0000256" key="1">
    <source>
        <dbReference type="SAM" id="Phobius"/>
    </source>
</evidence>
<keyword evidence="1" id="KW-0472">Membrane</keyword>
<keyword evidence="1" id="KW-1133">Transmembrane helix</keyword>
<dbReference type="AlphaFoldDB" id="A0A0A8YCJ3"/>
<accession>A0A0A8YCJ3</accession>
<feature type="transmembrane region" description="Helical" evidence="1">
    <location>
        <begin position="18"/>
        <end position="39"/>
    </location>
</feature>